<dbReference type="PANTHER" id="PTHR18896:SF76">
    <property type="entry name" value="PHOSPHOLIPASE"/>
    <property type="match status" value="1"/>
</dbReference>
<keyword evidence="3" id="KW-0378">Hydrolase</keyword>
<dbReference type="InterPro" id="IPR025202">
    <property type="entry name" value="PLD-like_dom"/>
</dbReference>
<dbReference type="GO" id="GO:0009395">
    <property type="term" value="P:phospholipid catabolic process"/>
    <property type="evidence" value="ECO:0007669"/>
    <property type="project" value="TreeGrafter"/>
</dbReference>
<dbReference type="InterPro" id="IPR015679">
    <property type="entry name" value="PLipase_D_fam"/>
</dbReference>
<comment type="catalytic activity">
    <reaction evidence="1">
        <text>a 1,2-diacyl-sn-glycero-3-phosphocholine + H2O = a 1,2-diacyl-sn-glycero-3-phosphate + choline + H(+)</text>
        <dbReference type="Rhea" id="RHEA:14445"/>
        <dbReference type="ChEBI" id="CHEBI:15354"/>
        <dbReference type="ChEBI" id="CHEBI:15377"/>
        <dbReference type="ChEBI" id="CHEBI:15378"/>
        <dbReference type="ChEBI" id="CHEBI:57643"/>
        <dbReference type="ChEBI" id="CHEBI:58608"/>
        <dbReference type="EC" id="3.1.4.4"/>
    </reaction>
</comment>
<keyword evidence="2" id="KW-0677">Repeat</keyword>
<dbReference type="OrthoDB" id="8828485at2"/>
<accession>A0A0P9MI01</accession>
<dbReference type="RefSeq" id="WP_055009744.1">
    <property type="nucleotide sequence ID" value="NZ_LJPW01000118.1"/>
</dbReference>
<comment type="caution">
    <text evidence="5">The sequence shown here is derived from an EMBL/GenBank/DDBJ whole genome shotgun (WGS) entry which is preliminary data.</text>
</comment>
<name>A0A0P9MI01_9PSED</name>
<dbReference type="InterPro" id="IPR001736">
    <property type="entry name" value="PLipase_D/transphosphatidylase"/>
</dbReference>
<dbReference type="SUPFAM" id="SSF56024">
    <property type="entry name" value="Phospholipase D/nuclease"/>
    <property type="match status" value="2"/>
</dbReference>
<proteinExistence type="predicted"/>
<reference evidence="5 6" key="1">
    <citation type="submission" date="2018-08" db="EMBL/GenBank/DDBJ databases">
        <title>Recombination of ecologically and evolutionarily significant loci maintains genetic cohesion in the Pseudomonas syringae species complex.</title>
        <authorList>
            <person name="Dillon M."/>
            <person name="Thakur S."/>
            <person name="Almeida R.N.D."/>
            <person name="Weir B.S."/>
            <person name="Guttman D.S."/>
        </authorList>
    </citation>
    <scope>NUCLEOTIDE SEQUENCE [LARGE SCALE GENOMIC DNA]</scope>
    <source>
        <strain evidence="5 6">ICMP 4086</strain>
    </source>
</reference>
<evidence type="ECO:0000256" key="1">
    <source>
        <dbReference type="ARBA" id="ARBA00000798"/>
    </source>
</evidence>
<organism evidence="5 6">
    <name type="scientific">Pseudomonas caricapapayae</name>
    <dbReference type="NCBI Taxonomy" id="46678"/>
    <lineage>
        <taxon>Bacteria</taxon>
        <taxon>Pseudomonadati</taxon>
        <taxon>Pseudomonadota</taxon>
        <taxon>Gammaproteobacteria</taxon>
        <taxon>Pseudomonadales</taxon>
        <taxon>Pseudomonadaceae</taxon>
        <taxon>Pseudomonas</taxon>
    </lineage>
</organism>
<dbReference type="PROSITE" id="PS50035">
    <property type="entry name" value="PLD"/>
    <property type="match status" value="1"/>
</dbReference>
<dbReference type="Gene3D" id="3.30.870.10">
    <property type="entry name" value="Endonuclease Chain A"/>
    <property type="match status" value="2"/>
</dbReference>
<evidence type="ECO:0000313" key="5">
    <source>
        <dbReference type="EMBL" id="RMM09848.1"/>
    </source>
</evidence>
<dbReference type="Proteomes" id="UP000278587">
    <property type="component" value="Unassembled WGS sequence"/>
</dbReference>
<sequence>MTSPDAITSPVAMTKKSSANLNLPWFLQNTEYHPVPATFEPLVNGERAFGALYDAIMTATVSIDYICWGFQPSMYFKRNGNTEDLCIGDLLIKKGNEGVKIRILCWYDSLHLAQTQENPTPGNNVISNLKKGKQNRNDAQEEYDKLWYAQVKQLNQKSKFQNFQTFGPLGLLIPTKNEDSYLKNIEFATRDFNTKDRVEIIWQLAMHGTDKNSTTNNKLQSTTLMTAWPTHHQKMVLVDYEKPSSAKGFVMGHNTLDAYWDNDHHSYARMHARFGRNGATPRQDISSKVTGPILEHLNHNFCEAWKSQTDIDLLANRKALASQLSVDLSVKPPVMAQILRTQNQHGVHDIKKLYLKASNNVTNYIYIENQYFRWEPLAKAIKTAAQNQIKGGRNPDKHGSIHLFVVTNSNDEGIGPGTMNTYRMLDSLGRKEVLPAVSKLERDEALDRELETAKAETANERQLLTGLDDPRIRSNINPQLLEKLKGERRAKVDAAQERQKALESKIPLEKNKTILPVEIPGLKVHICTLVAPDSPPEHWMPVYIHSKLAIIDDVFTTIGSANINIRSMEVDSELNICHEHPALSKQLRQQLWNIHTNGIGAQDSASEAFEKWMDIISENSSRLRANKRPSIEKIQQPYASLVEFYRESPTRTNMD</sequence>
<evidence type="ECO:0000256" key="3">
    <source>
        <dbReference type="ARBA" id="ARBA00022801"/>
    </source>
</evidence>
<dbReference type="AlphaFoldDB" id="A0A0P9MI01"/>
<dbReference type="Pfam" id="PF13091">
    <property type="entry name" value="PLDc_2"/>
    <property type="match status" value="1"/>
</dbReference>
<dbReference type="GO" id="GO:0004630">
    <property type="term" value="F:phospholipase D activity"/>
    <property type="evidence" value="ECO:0007669"/>
    <property type="project" value="UniProtKB-EC"/>
</dbReference>
<dbReference type="SMART" id="SM00155">
    <property type="entry name" value="PLDc"/>
    <property type="match status" value="2"/>
</dbReference>
<gene>
    <name evidence="5" type="ORF">ALQ84_200027</name>
</gene>
<dbReference type="PANTHER" id="PTHR18896">
    <property type="entry name" value="PHOSPHOLIPASE D"/>
    <property type="match status" value="1"/>
</dbReference>
<dbReference type="EMBL" id="RBOC01000087">
    <property type="protein sequence ID" value="RMM09848.1"/>
    <property type="molecule type" value="Genomic_DNA"/>
</dbReference>
<evidence type="ECO:0000256" key="2">
    <source>
        <dbReference type="ARBA" id="ARBA00022737"/>
    </source>
</evidence>
<evidence type="ECO:0000313" key="6">
    <source>
        <dbReference type="Proteomes" id="UP000278587"/>
    </source>
</evidence>
<protein>
    <submittedName>
        <fullName evidence="5">Uncharacterized protein</fullName>
    </submittedName>
</protein>
<evidence type="ECO:0000256" key="4">
    <source>
        <dbReference type="ARBA" id="ARBA00023098"/>
    </source>
</evidence>
<keyword evidence="4" id="KW-0443">Lipid metabolism</keyword>